<dbReference type="PANTHER" id="PTHR34584:SF1">
    <property type="entry name" value="NA(+)_H(+) ANTIPORTER SUBUNIT E1"/>
    <property type="match status" value="1"/>
</dbReference>
<evidence type="ECO:0000256" key="5">
    <source>
        <dbReference type="ARBA" id="ARBA00022989"/>
    </source>
</evidence>
<evidence type="ECO:0000256" key="3">
    <source>
        <dbReference type="ARBA" id="ARBA00022475"/>
    </source>
</evidence>
<dbReference type="Pfam" id="PF01899">
    <property type="entry name" value="MNHE"/>
    <property type="match status" value="1"/>
</dbReference>
<evidence type="ECO:0000256" key="7">
    <source>
        <dbReference type="SAM" id="Phobius"/>
    </source>
</evidence>
<sequence>MRRWLPHPLLALALFAVWLLLTQSASPGQIVLGLVVALIATHAMAALRPGPVTIGRPTAILKLTGIVIADIIRSNFAVASIILFRRRERISGFVDLPLELTNPHGLAILGVIITATPGSLWVEFDRNRSSVLIHVLDLVDEDQWVRLIKHRYETLLLEIFGR</sequence>
<dbReference type="EMBL" id="CP013070">
    <property type="protein sequence ID" value="APL93368.1"/>
    <property type="molecule type" value="Genomic_DNA"/>
</dbReference>
<dbReference type="RefSeq" id="WP_007683814.1">
    <property type="nucleotide sequence ID" value="NZ_CP013070.1"/>
</dbReference>
<accession>A0A1L5BKH5</accession>
<dbReference type="PANTHER" id="PTHR34584">
    <property type="entry name" value="NA(+)/H(+) ANTIPORTER SUBUNIT E1"/>
    <property type="match status" value="1"/>
</dbReference>
<evidence type="ECO:0000256" key="1">
    <source>
        <dbReference type="ARBA" id="ARBA00004651"/>
    </source>
</evidence>
<dbReference type="Proteomes" id="UP000004550">
    <property type="component" value="Chromosome"/>
</dbReference>
<evidence type="ECO:0000256" key="4">
    <source>
        <dbReference type="ARBA" id="ARBA00022692"/>
    </source>
</evidence>
<keyword evidence="4 7" id="KW-0812">Transmembrane</keyword>
<keyword evidence="5 7" id="KW-1133">Transmembrane helix</keyword>
<dbReference type="NCBIfam" id="NF006518">
    <property type="entry name" value="PRK08965.1-2"/>
    <property type="match status" value="1"/>
</dbReference>
<dbReference type="PIRSF" id="PIRSF019239">
    <property type="entry name" value="MrpE"/>
    <property type="match status" value="1"/>
</dbReference>
<dbReference type="GO" id="GO:0005886">
    <property type="term" value="C:plasma membrane"/>
    <property type="evidence" value="ECO:0007669"/>
    <property type="project" value="UniProtKB-SubCell"/>
</dbReference>
<feature type="transmembrane region" description="Helical" evidence="7">
    <location>
        <begin position="63"/>
        <end position="84"/>
    </location>
</feature>
<keyword evidence="6 7" id="KW-0472">Membrane</keyword>
<feature type="transmembrane region" description="Helical" evidence="7">
    <location>
        <begin position="34"/>
        <end position="51"/>
    </location>
</feature>
<dbReference type="NCBIfam" id="NF006520">
    <property type="entry name" value="PRK08965.1-4"/>
    <property type="match status" value="1"/>
</dbReference>
<evidence type="ECO:0000256" key="6">
    <source>
        <dbReference type="ARBA" id="ARBA00023136"/>
    </source>
</evidence>
<comment type="similarity">
    <text evidence="2">Belongs to the CPA3 antiporters (TC 2.A.63) subunit E family.</text>
</comment>
<dbReference type="AlphaFoldDB" id="A0A1L5BKH5"/>
<dbReference type="InterPro" id="IPR002758">
    <property type="entry name" value="Cation_antiport_E"/>
</dbReference>
<evidence type="ECO:0000313" key="8">
    <source>
        <dbReference type="EMBL" id="APL93368.1"/>
    </source>
</evidence>
<proteinExistence type="inferred from homology"/>
<dbReference type="GO" id="GO:0008324">
    <property type="term" value="F:monoatomic cation transmembrane transporter activity"/>
    <property type="evidence" value="ECO:0007669"/>
    <property type="project" value="InterPro"/>
</dbReference>
<organism evidence="8 9">
    <name type="scientific">Sphingobium indicum (strain DSM 16412 / CCM 7286 / MTCC 6364 / B90A)</name>
    <dbReference type="NCBI Taxonomy" id="861109"/>
    <lineage>
        <taxon>Bacteria</taxon>
        <taxon>Pseudomonadati</taxon>
        <taxon>Pseudomonadota</taxon>
        <taxon>Alphaproteobacteria</taxon>
        <taxon>Sphingomonadales</taxon>
        <taxon>Sphingomonadaceae</taxon>
        <taxon>Sphingobium</taxon>
    </lineage>
</organism>
<reference evidence="8 9" key="1">
    <citation type="journal article" date="2012" name="J. Bacteriol.">
        <title>Genome sequence of Sphingobium indicum B90A, a hexachlorocyclohexane-degrading bacterium.</title>
        <authorList>
            <person name="Anand S."/>
            <person name="Sangwan N."/>
            <person name="Lata P."/>
            <person name="Kaur J."/>
            <person name="Dua A."/>
            <person name="Singh A.K."/>
            <person name="Verma M."/>
            <person name="Kaur J."/>
            <person name="Khurana J.P."/>
            <person name="Khurana P."/>
            <person name="Mathur S."/>
            <person name="Lal R."/>
        </authorList>
    </citation>
    <scope>NUCLEOTIDE SEQUENCE [LARGE SCALE GENOMIC DNA]</scope>
    <source>
        <strain evidence="9">DSM 16412 / CCM 7286 / MTCC 6364 / B90A</strain>
    </source>
</reference>
<dbReference type="KEGG" id="sinb:SIDU_01865"/>
<comment type="subcellular location">
    <subcellularLocation>
        <location evidence="1">Cell membrane</location>
        <topology evidence="1">Multi-pass membrane protein</topology>
    </subcellularLocation>
</comment>
<keyword evidence="3" id="KW-1003">Cell membrane</keyword>
<protein>
    <submittedName>
        <fullName evidence="8">Cation:proton antiporter</fullName>
    </submittedName>
</protein>
<evidence type="ECO:0000313" key="9">
    <source>
        <dbReference type="Proteomes" id="UP000004550"/>
    </source>
</evidence>
<name>A0A1L5BKH5_SPHIB</name>
<gene>
    <name evidence="8" type="ORF">SIDU_01865</name>
</gene>
<evidence type="ECO:0000256" key="2">
    <source>
        <dbReference type="ARBA" id="ARBA00006228"/>
    </source>
</evidence>